<sequence>MDSKPSVVPLWIDGRSAAARPAVTFPISPDEQGNTAFAQSADVDAAKLAAAAAKRAFEQWRLSSPTSRRDILLRAAGLLDSRRAELVALQVLETNCAEAWAQFNIDNSINNMREIAARITSACTGSIPAIGGEKNLGLVFKEPVGPVLLIAPWNASVILASRGLSSILGAGCTVVFKTSEICPRVHHLLVNVFIEAGVPAGAINAIQVRREDAPEVTEALIAHSAIRKVEFIGSAAVGRIIGAMAGKHLKPVLMELGGKCASIILDDCELEDAAEKCLLGVAETGAAQWPTGKGVNREVVQKSCDKLLDAGEKGAQFLTGGPNYASELSLRPTILMETTKEMKLWDEETFGPSVSLFVVDTDCEAIELANDSSYGLNAAIHTNNMQRAIDIARKLEVAQVHVNALTEHDDPTYPLGAVKGSGWGRNNASYGLEEFLVPKVVSLNMSRQKLAFEIGGK</sequence>
<evidence type="ECO:0000259" key="2">
    <source>
        <dbReference type="Pfam" id="PF00171"/>
    </source>
</evidence>
<dbReference type="InterPro" id="IPR016162">
    <property type="entry name" value="Ald_DH_N"/>
</dbReference>
<evidence type="ECO:0000256" key="1">
    <source>
        <dbReference type="ARBA" id="ARBA00023002"/>
    </source>
</evidence>
<name>A0AAD6CIH6_9EURO</name>
<dbReference type="PANTHER" id="PTHR43353">
    <property type="entry name" value="SUCCINATE-SEMIALDEHYDE DEHYDROGENASE, MITOCHONDRIAL"/>
    <property type="match status" value="1"/>
</dbReference>
<accession>A0AAD6CIH6</accession>
<dbReference type="PANTHER" id="PTHR43353:SF6">
    <property type="entry name" value="CYTOPLASMIC ALDEHYDE DEHYDROGENASE (EUROFUNG)"/>
    <property type="match status" value="1"/>
</dbReference>
<reference evidence="3" key="2">
    <citation type="journal article" date="2023" name="IMA Fungus">
        <title>Comparative genomic study of the Penicillium genus elucidates a diverse pangenome and 15 lateral gene transfer events.</title>
        <authorList>
            <person name="Petersen C."/>
            <person name="Sorensen T."/>
            <person name="Nielsen M.R."/>
            <person name="Sondergaard T.E."/>
            <person name="Sorensen J.L."/>
            <person name="Fitzpatrick D.A."/>
            <person name="Frisvad J.C."/>
            <person name="Nielsen K.L."/>
        </authorList>
    </citation>
    <scope>NUCLEOTIDE SEQUENCE</scope>
    <source>
        <strain evidence="3">IBT 16125</strain>
    </source>
</reference>
<comment type="caution">
    <text evidence="3">The sequence shown here is derived from an EMBL/GenBank/DDBJ whole genome shotgun (WGS) entry which is preliminary data.</text>
</comment>
<proteinExistence type="predicted"/>
<dbReference type="Gene3D" id="3.40.605.10">
    <property type="entry name" value="Aldehyde Dehydrogenase, Chain A, domain 1"/>
    <property type="match status" value="2"/>
</dbReference>
<keyword evidence="4" id="KW-1185">Reference proteome</keyword>
<gene>
    <name evidence="3" type="ORF">N7458_000497</name>
</gene>
<dbReference type="Pfam" id="PF00171">
    <property type="entry name" value="Aldedh"/>
    <property type="match status" value="2"/>
</dbReference>
<keyword evidence="1" id="KW-0560">Oxidoreductase</keyword>
<evidence type="ECO:0000313" key="4">
    <source>
        <dbReference type="Proteomes" id="UP001213681"/>
    </source>
</evidence>
<dbReference type="InterPro" id="IPR016163">
    <property type="entry name" value="Ald_DH_C"/>
</dbReference>
<dbReference type="EMBL" id="JAPVEA010000001">
    <property type="protein sequence ID" value="KAJ5464811.1"/>
    <property type="molecule type" value="Genomic_DNA"/>
</dbReference>
<dbReference type="SUPFAM" id="SSF53720">
    <property type="entry name" value="ALDH-like"/>
    <property type="match status" value="1"/>
</dbReference>
<organism evidence="3 4">
    <name type="scientific">Penicillium daleae</name>
    <dbReference type="NCBI Taxonomy" id="63821"/>
    <lineage>
        <taxon>Eukaryota</taxon>
        <taxon>Fungi</taxon>
        <taxon>Dikarya</taxon>
        <taxon>Ascomycota</taxon>
        <taxon>Pezizomycotina</taxon>
        <taxon>Eurotiomycetes</taxon>
        <taxon>Eurotiomycetidae</taxon>
        <taxon>Eurotiales</taxon>
        <taxon>Aspergillaceae</taxon>
        <taxon>Penicillium</taxon>
    </lineage>
</organism>
<dbReference type="InterPro" id="IPR015590">
    <property type="entry name" value="Aldehyde_DH_dom"/>
</dbReference>
<evidence type="ECO:0000313" key="3">
    <source>
        <dbReference type="EMBL" id="KAJ5464811.1"/>
    </source>
</evidence>
<reference evidence="3" key="1">
    <citation type="submission" date="2022-12" db="EMBL/GenBank/DDBJ databases">
        <authorList>
            <person name="Petersen C."/>
        </authorList>
    </citation>
    <scope>NUCLEOTIDE SEQUENCE</scope>
    <source>
        <strain evidence="3">IBT 16125</strain>
    </source>
</reference>
<feature type="domain" description="Aldehyde dehydrogenase" evidence="2">
    <location>
        <begin position="295"/>
        <end position="441"/>
    </location>
</feature>
<dbReference type="InterPro" id="IPR050740">
    <property type="entry name" value="Aldehyde_DH_Superfamily"/>
</dbReference>
<feature type="domain" description="Aldehyde dehydrogenase" evidence="2">
    <location>
        <begin position="27"/>
        <end position="280"/>
    </location>
</feature>
<protein>
    <recommendedName>
        <fullName evidence="2">Aldehyde dehydrogenase domain-containing protein</fullName>
    </recommendedName>
</protein>
<dbReference type="InterPro" id="IPR016161">
    <property type="entry name" value="Ald_DH/histidinol_DH"/>
</dbReference>
<dbReference type="Gene3D" id="3.40.309.10">
    <property type="entry name" value="Aldehyde Dehydrogenase, Chain A, domain 2"/>
    <property type="match status" value="1"/>
</dbReference>
<dbReference type="Proteomes" id="UP001213681">
    <property type="component" value="Unassembled WGS sequence"/>
</dbReference>
<dbReference type="GO" id="GO:0009450">
    <property type="term" value="P:gamma-aminobutyric acid catabolic process"/>
    <property type="evidence" value="ECO:0007669"/>
    <property type="project" value="TreeGrafter"/>
</dbReference>
<dbReference type="RefSeq" id="XP_056771658.1">
    <property type="nucleotide sequence ID" value="XM_056903891.1"/>
</dbReference>
<dbReference type="GeneID" id="81594134"/>
<dbReference type="AlphaFoldDB" id="A0AAD6CIH6"/>
<dbReference type="GO" id="GO:0004777">
    <property type="term" value="F:succinate-semialdehyde dehydrogenase (NAD+) activity"/>
    <property type="evidence" value="ECO:0007669"/>
    <property type="project" value="TreeGrafter"/>
</dbReference>